<protein>
    <submittedName>
        <fullName evidence="1">Uncharacterized protein</fullName>
    </submittedName>
</protein>
<dbReference type="STRING" id="272560.BPSL0550"/>
<organism evidence="1 2">
    <name type="scientific">Burkholderia pseudomallei (strain K96243)</name>
    <dbReference type="NCBI Taxonomy" id="272560"/>
    <lineage>
        <taxon>Bacteria</taxon>
        <taxon>Pseudomonadati</taxon>
        <taxon>Pseudomonadota</taxon>
        <taxon>Betaproteobacteria</taxon>
        <taxon>Burkholderiales</taxon>
        <taxon>Burkholderiaceae</taxon>
        <taxon>Burkholderia</taxon>
        <taxon>pseudomallei group</taxon>
    </lineage>
</organism>
<accession>Q63XJ0</accession>
<evidence type="ECO:0000313" key="2">
    <source>
        <dbReference type="Proteomes" id="UP000000605"/>
    </source>
</evidence>
<sequence>MDRGRCALLISPSSRRGERPTQIENPGHAPVASFRNGTYMVLIFFSISGVLGAVDRHPSITTRENEPAATRSLESDARLFAETIEPYPGALVVIANDWPLLYDIEFLGQECVPFAQRIVNAVRILGGTKEEAILGFLSSRSVEYIVVTSTDFEFSEVTAARRVNVDSQFGFDAGAADRLRVLLEKAAEAATHPVSTDDIMRATAGNPWVRRLQTYLAHSRQRTI</sequence>
<dbReference type="AlphaFoldDB" id="Q63XJ0"/>
<dbReference type="EMBL" id="BX571965">
    <property type="protein sequence ID" value="CAH34539.1"/>
    <property type="molecule type" value="Genomic_DNA"/>
</dbReference>
<dbReference type="KEGG" id="bps:BPSL0550"/>
<dbReference type="Proteomes" id="UP000000605">
    <property type="component" value="Chromosome 1"/>
</dbReference>
<proteinExistence type="predicted"/>
<name>Q63XJ0_BURPS</name>
<keyword evidence="2" id="KW-1185">Reference proteome</keyword>
<gene>
    <name evidence="1" type="ordered locus">BPSL0550</name>
</gene>
<reference evidence="1 2" key="1">
    <citation type="journal article" date="2004" name="Proc. Natl. Acad. Sci. U.S.A.">
        <title>Genomic plasticity of the causative agent of melioidosis, Burkholderia pseudomallei.</title>
        <authorList>
            <person name="Holden M.T.G."/>
            <person name="Titball R.W."/>
            <person name="Peacock S.J."/>
            <person name="Cerdeno-Tarraga A.M."/>
            <person name="Atkins T."/>
            <person name="Crossman L.C."/>
            <person name="Pitt T."/>
            <person name="Churcher C."/>
            <person name="Mungall K."/>
            <person name="Bentley S.D."/>
            <person name="Sebaihia M."/>
            <person name="Thomson N.R."/>
            <person name="Bason N."/>
            <person name="Beacham I.R."/>
            <person name="Brooks K."/>
            <person name="Brown K.A."/>
            <person name="Brown N.F."/>
            <person name="Challis G.L."/>
            <person name="Cherevach I."/>
            <person name="Chillingworth T."/>
            <person name="Cronin A."/>
            <person name="Crosset B."/>
            <person name="Davis P."/>
            <person name="DeShazer D."/>
            <person name="Feltwell T."/>
            <person name="Fraser A."/>
            <person name="Hance Z."/>
            <person name="Hauser H."/>
            <person name="Holroyd S."/>
            <person name="Jagels K."/>
            <person name="Keith K.E."/>
            <person name="Maddison M."/>
            <person name="Moule S."/>
            <person name="Price C."/>
            <person name="Quail M.A."/>
            <person name="Rabbinowitsch E."/>
            <person name="Rutherford K."/>
            <person name="Sanders M."/>
            <person name="Simmonds M."/>
            <person name="Songsivilai S."/>
            <person name="Stevens K."/>
            <person name="Tumapa S."/>
            <person name="Vesaratchavest M."/>
            <person name="Whitehead S."/>
            <person name="Yeats C."/>
            <person name="Barrell B.G."/>
            <person name="Oyston P.C.F."/>
            <person name="Parkhill J."/>
        </authorList>
    </citation>
    <scope>NUCLEOTIDE SEQUENCE [LARGE SCALE GENOMIC DNA]</scope>
    <source>
        <strain evidence="1 2">K96243</strain>
    </source>
</reference>
<evidence type="ECO:0000313" key="1">
    <source>
        <dbReference type="EMBL" id="CAH34539.1"/>
    </source>
</evidence>